<dbReference type="Proteomes" id="UP000705379">
    <property type="component" value="Unassembled WGS sequence"/>
</dbReference>
<protein>
    <submittedName>
        <fullName evidence="2">Uncharacterized protein</fullName>
    </submittedName>
</protein>
<evidence type="ECO:0000313" key="2">
    <source>
        <dbReference type="EMBL" id="MBS8262553.1"/>
    </source>
</evidence>
<gene>
    <name evidence="2" type="ORF">DYI23_20175</name>
</gene>
<feature type="transmembrane region" description="Helical" evidence="1">
    <location>
        <begin position="73"/>
        <end position="95"/>
    </location>
</feature>
<proteinExistence type="predicted"/>
<keyword evidence="1" id="KW-0812">Transmembrane</keyword>
<evidence type="ECO:0000256" key="1">
    <source>
        <dbReference type="SAM" id="Phobius"/>
    </source>
</evidence>
<dbReference type="AlphaFoldDB" id="A0A944GU67"/>
<comment type="caution">
    <text evidence="2">The sequence shown here is derived from an EMBL/GenBank/DDBJ whole genome shotgun (WGS) entry which is preliminary data.</text>
</comment>
<reference evidence="2" key="2">
    <citation type="journal article" date="2021" name="Microorganisms">
        <title>Bacterial Dimethylsulfoniopropionate Biosynthesis in the East China Sea.</title>
        <authorList>
            <person name="Liu J."/>
            <person name="Zhang Y."/>
            <person name="Liu J."/>
            <person name="Zhong H."/>
            <person name="Williams B.T."/>
            <person name="Zheng Y."/>
            <person name="Curson A.R.J."/>
            <person name="Sun C."/>
            <person name="Sun H."/>
            <person name="Song D."/>
            <person name="Wagner Mackenzie B."/>
            <person name="Bermejo Martinez A."/>
            <person name="Todd J.D."/>
            <person name="Zhang X.H."/>
        </authorList>
    </citation>
    <scope>NUCLEOTIDE SEQUENCE</scope>
    <source>
        <strain evidence="2">AESS21</strain>
    </source>
</reference>
<accession>A0A944GU67</accession>
<sequence length="206" mass="23381">MTRTARQTGEACSKISHSFYVLNSFVRFGWKHDWGVDPIQSKRAVGHLSFIDKPMTSALNEQTYQERNRPMKLFATAAAAAAVFAIAGIASVAPMNEAEAAFDRCKNVNISVQNNTGAPIQVYDLDYRDLGSNRWRSENISNRVISHGGSYKWKRNLEGVNNAKTYIRVQFRKLKSNGKWDRLKTWYANSNTVTCTKGKTFRISFR</sequence>
<dbReference type="EMBL" id="QTKU01000005">
    <property type="protein sequence ID" value="MBS8262553.1"/>
    <property type="molecule type" value="Genomic_DNA"/>
</dbReference>
<reference evidence="2" key="1">
    <citation type="submission" date="2018-08" db="EMBL/GenBank/DDBJ databases">
        <authorList>
            <person name="Jin W."/>
            <person name="Wang H."/>
            <person name="Yang Y."/>
            <person name="Li M."/>
            <person name="Liu J."/>
        </authorList>
    </citation>
    <scope>NUCLEOTIDE SEQUENCE</scope>
    <source>
        <strain evidence="2">AESS21</strain>
    </source>
</reference>
<evidence type="ECO:0000313" key="3">
    <source>
        <dbReference type="Proteomes" id="UP000705379"/>
    </source>
</evidence>
<keyword evidence="1" id="KW-0472">Membrane</keyword>
<keyword evidence="1" id="KW-1133">Transmembrane helix</keyword>
<name>A0A944GU67_9HYPH</name>
<organism evidence="2 3">
    <name type="scientific">Roseibium polysiphoniae</name>
    <dbReference type="NCBI Taxonomy" id="2571221"/>
    <lineage>
        <taxon>Bacteria</taxon>
        <taxon>Pseudomonadati</taxon>
        <taxon>Pseudomonadota</taxon>
        <taxon>Alphaproteobacteria</taxon>
        <taxon>Hyphomicrobiales</taxon>
        <taxon>Stappiaceae</taxon>
        <taxon>Roseibium</taxon>
    </lineage>
</organism>